<gene>
    <name evidence="2" type="ORF">PFISCL1PPCAC_28141</name>
</gene>
<evidence type="ECO:0000313" key="2">
    <source>
        <dbReference type="EMBL" id="GMT36844.1"/>
    </source>
</evidence>
<protein>
    <submittedName>
        <fullName evidence="2">Uncharacterized protein</fullName>
    </submittedName>
</protein>
<accession>A0AAV5WY93</accession>
<organism evidence="2 3">
    <name type="scientific">Pristionchus fissidentatus</name>
    <dbReference type="NCBI Taxonomy" id="1538716"/>
    <lineage>
        <taxon>Eukaryota</taxon>
        <taxon>Metazoa</taxon>
        <taxon>Ecdysozoa</taxon>
        <taxon>Nematoda</taxon>
        <taxon>Chromadorea</taxon>
        <taxon>Rhabditida</taxon>
        <taxon>Rhabditina</taxon>
        <taxon>Diplogasteromorpha</taxon>
        <taxon>Diplogasteroidea</taxon>
        <taxon>Neodiplogasteridae</taxon>
        <taxon>Pristionchus</taxon>
    </lineage>
</organism>
<feature type="non-terminal residue" evidence="2">
    <location>
        <position position="303"/>
    </location>
</feature>
<feature type="compositionally biased region" description="Acidic residues" evidence="1">
    <location>
        <begin position="85"/>
        <end position="94"/>
    </location>
</feature>
<feature type="compositionally biased region" description="Acidic residues" evidence="1">
    <location>
        <begin position="134"/>
        <end position="173"/>
    </location>
</feature>
<sequence length="303" mass="35212">FDEQEEEEEVYHEASADDYEERLQLMQLREYAHATDEMEEDHGERKDGKDDEEQAPVESGDQPGEVEIKEEVDLDKTPEARFGDEYESAEETNEDQQVNEGERPASGEVIQFLFDQDGGAEIHQRQKRRQRGEEEGDEEYEGGLYTPEDDPEEEQLEDEQPAEYEDECEDVEQDQMYSDRAHPSDLPVRRCPADVPCPDDCHCELANDDDRLFAIYAEQELVIPCGVPVPIVEESLASPEEVLDEASLYRDDDEEEEYRDASEQPFDREEEGEQREEEERVETEVIPREPTPGDEYLEEDEEE</sequence>
<reference evidence="2" key="1">
    <citation type="submission" date="2023-10" db="EMBL/GenBank/DDBJ databases">
        <title>Genome assembly of Pristionchus species.</title>
        <authorList>
            <person name="Yoshida K."/>
            <person name="Sommer R.J."/>
        </authorList>
    </citation>
    <scope>NUCLEOTIDE SEQUENCE</scope>
    <source>
        <strain evidence="2">RS5133</strain>
    </source>
</reference>
<dbReference type="AlphaFoldDB" id="A0AAV5WY93"/>
<feature type="region of interest" description="Disordered" evidence="1">
    <location>
        <begin position="27"/>
        <end position="190"/>
    </location>
</feature>
<feature type="non-terminal residue" evidence="2">
    <location>
        <position position="1"/>
    </location>
</feature>
<dbReference type="Proteomes" id="UP001432322">
    <property type="component" value="Unassembled WGS sequence"/>
</dbReference>
<feature type="compositionally biased region" description="Basic and acidic residues" evidence="1">
    <location>
        <begin position="30"/>
        <end position="49"/>
    </location>
</feature>
<comment type="caution">
    <text evidence="2">The sequence shown here is derived from an EMBL/GenBank/DDBJ whole genome shotgun (WGS) entry which is preliminary data.</text>
</comment>
<proteinExistence type="predicted"/>
<feature type="compositionally biased region" description="Basic and acidic residues" evidence="1">
    <location>
        <begin position="66"/>
        <end position="84"/>
    </location>
</feature>
<dbReference type="EMBL" id="BTSY01000007">
    <property type="protein sequence ID" value="GMT36844.1"/>
    <property type="molecule type" value="Genomic_DNA"/>
</dbReference>
<name>A0AAV5WY93_9BILA</name>
<feature type="compositionally biased region" description="Basic and acidic residues" evidence="1">
    <location>
        <begin position="177"/>
        <end position="190"/>
    </location>
</feature>
<evidence type="ECO:0000313" key="3">
    <source>
        <dbReference type="Proteomes" id="UP001432322"/>
    </source>
</evidence>
<evidence type="ECO:0000256" key="1">
    <source>
        <dbReference type="SAM" id="MobiDB-lite"/>
    </source>
</evidence>
<keyword evidence="3" id="KW-1185">Reference proteome</keyword>
<feature type="region of interest" description="Disordered" evidence="1">
    <location>
        <begin position="238"/>
        <end position="303"/>
    </location>
</feature>
<feature type="compositionally biased region" description="Acidic residues" evidence="1">
    <location>
        <begin position="268"/>
        <end position="281"/>
    </location>
</feature>